<gene>
    <name evidence="2" type="ORF">H2204_004774</name>
</gene>
<sequence>MARSSKSKSQPENWVRRSTRATKKPERLGQKRRHEQVGSHYPRDDVVRICLQHGVEWEIMNLENRPLVYPTPRSRNRNSNIAVCGPFLLPSIDVPDTMTPQITIDSSPRPLNSQDPLSQGSDTPYNEEDPRNTTIDAESSKETFLLSSDSELSSLPELSPRRNSSDNESNNGSKQGASGARAATPSGTATATATFPKGFLQRYKVILNHLAEEIKGLRQNNKLPEEMGDDDDAEEWCICRMGDIDDNGSVKCDNPHCSIGRLDAEEEEAANGQR</sequence>
<feature type="region of interest" description="Disordered" evidence="1">
    <location>
        <begin position="1"/>
        <end position="40"/>
    </location>
</feature>
<evidence type="ECO:0000313" key="2">
    <source>
        <dbReference type="EMBL" id="KAJ9637625.1"/>
    </source>
</evidence>
<keyword evidence="3" id="KW-1185">Reference proteome</keyword>
<evidence type="ECO:0000313" key="3">
    <source>
        <dbReference type="Proteomes" id="UP001172681"/>
    </source>
</evidence>
<feature type="compositionally biased region" description="Low complexity" evidence="1">
    <location>
        <begin position="176"/>
        <end position="192"/>
    </location>
</feature>
<proteinExistence type="predicted"/>
<evidence type="ECO:0000256" key="1">
    <source>
        <dbReference type="SAM" id="MobiDB-lite"/>
    </source>
</evidence>
<reference evidence="2" key="1">
    <citation type="submission" date="2022-10" db="EMBL/GenBank/DDBJ databases">
        <title>Culturing micro-colonial fungi from biological soil crusts in the Mojave desert and describing Neophaeococcomyces mojavensis, and introducing the new genera and species Taxawa tesnikishii.</title>
        <authorList>
            <person name="Kurbessoian T."/>
            <person name="Stajich J.E."/>
        </authorList>
    </citation>
    <scope>NUCLEOTIDE SEQUENCE</scope>
    <source>
        <strain evidence="2">TK_35</strain>
    </source>
</reference>
<name>A0AA39D0I2_9EURO</name>
<feature type="compositionally biased region" description="Polar residues" evidence="1">
    <location>
        <begin position="166"/>
        <end position="175"/>
    </location>
</feature>
<feature type="compositionally biased region" description="Basic and acidic residues" evidence="1">
    <location>
        <begin position="23"/>
        <end position="40"/>
    </location>
</feature>
<feature type="compositionally biased region" description="Polar residues" evidence="1">
    <location>
        <begin position="98"/>
        <end position="124"/>
    </location>
</feature>
<organism evidence="2 3">
    <name type="scientific">Knufia peltigerae</name>
    <dbReference type="NCBI Taxonomy" id="1002370"/>
    <lineage>
        <taxon>Eukaryota</taxon>
        <taxon>Fungi</taxon>
        <taxon>Dikarya</taxon>
        <taxon>Ascomycota</taxon>
        <taxon>Pezizomycotina</taxon>
        <taxon>Eurotiomycetes</taxon>
        <taxon>Chaetothyriomycetidae</taxon>
        <taxon>Chaetothyriales</taxon>
        <taxon>Trichomeriaceae</taxon>
        <taxon>Knufia</taxon>
    </lineage>
</organism>
<dbReference type="EMBL" id="JAPDRN010000024">
    <property type="protein sequence ID" value="KAJ9637625.1"/>
    <property type="molecule type" value="Genomic_DNA"/>
</dbReference>
<comment type="caution">
    <text evidence="2">The sequence shown here is derived from an EMBL/GenBank/DDBJ whole genome shotgun (WGS) entry which is preliminary data.</text>
</comment>
<protein>
    <submittedName>
        <fullName evidence="2">Uncharacterized protein</fullName>
    </submittedName>
</protein>
<accession>A0AA39D0I2</accession>
<feature type="region of interest" description="Disordered" evidence="1">
    <location>
        <begin position="98"/>
        <end position="192"/>
    </location>
</feature>
<dbReference type="AlphaFoldDB" id="A0AA39D0I2"/>
<dbReference type="Proteomes" id="UP001172681">
    <property type="component" value="Unassembled WGS sequence"/>
</dbReference>
<feature type="compositionally biased region" description="Low complexity" evidence="1">
    <location>
        <begin position="145"/>
        <end position="158"/>
    </location>
</feature>